<protein>
    <recommendedName>
        <fullName evidence="6">Factor of DNA methylation 1-5/IDN2 domain-containing protein</fullName>
    </recommendedName>
</protein>
<feature type="domain" description="XS" evidence="2">
    <location>
        <begin position="21"/>
        <end position="126"/>
    </location>
</feature>
<dbReference type="GO" id="GO:0080188">
    <property type="term" value="P:gene silencing by siRNA-directed DNA methylation"/>
    <property type="evidence" value="ECO:0007669"/>
    <property type="project" value="InterPro"/>
</dbReference>
<evidence type="ECO:0008006" key="6">
    <source>
        <dbReference type="Google" id="ProtNLM"/>
    </source>
</evidence>
<dbReference type="Pfam" id="PF03468">
    <property type="entry name" value="XS"/>
    <property type="match status" value="1"/>
</dbReference>
<dbReference type="InterPro" id="IPR038588">
    <property type="entry name" value="XS_domain_sf"/>
</dbReference>
<dbReference type="HOGENOM" id="CLU_021775_7_0_1"/>
<evidence type="ECO:0000259" key="3">
    <source>
        <dbReference type="Pfam" id="PF03469"/>
    </source>
</evidence>
<organism evidence="4">
    <name type="scientific">Oryza barthii</name>
    <dbReference type="NCBI Taxonomy" id="65489"/>
    <lineage>
        <taxon>Eukaryota</taxon>
        <taxon>Viridiplantae</taxon>
        <taxon>Streptophyta</taxon>
        <taxon>Embryophyta</taxon>
        <taxon>Tracheophyta</taxon>
        <taxon>Spermatophyta</taxon>
        <taxon>Magnoliopsida</taxon>
        <taxon>Liliopsida</taxon>
        <taxon>Poales</taxon>
        <taxon>Poaceae</taxon>
        <taxon>BOP clade</taxon>
        <taxon>Oryzoideae</taxon>
        <taxon>Oryzeae</taxon>
        <taxon>Oryzinae</taxon>
        <taxon>Oryza</taxon>
    </lineage>
</organism>
<dbReference type="AlphaFoldDB" id="A0A0D3EJJ9"/>
<reference evidence="4" key="2">
    <citation type="submission" date="2015-03" db="UniProtKB">
        <authorList>
            <consortium name="EnsemblPlants"/>
        </authorList>
    </citation>
    <scope>IDENTIFICATION</scope>
</reference>
<evidence type="ECO:0000313" key="5">
    <source>
        <dbReference type="Proteomes" id="UP000026960"/>
    </source>
</evidence>
<dbReference type="Gene3D" id="3.30.70.2890">
    <property type="entry name" value="XS domain"/>
    <property type="match status" value="1"/>
</dbReference>
<evidence type="ECO:0000313" key="4">
    <source>
        <dbReference type="EnsemblPlants" id="OBART01G03060.1"/>
    </source>
</evidence>
<dbReference type="STRING" id="65489.A0A0D3EJJ9"/>
<evidence type="ECO:0000256" key="1">
    <source>
        <dbReference type="SAM" id="Coils"/>
    </source>
</evidence>
<proteinExistence type="predicted"/>
<dbReference type="InterPro" id="IPR005379">
    <property type="entry name" value="FDM1-5/IDN2_XH"/>
</dbReference>
<reference evidence="4" key="1">
    <citation type="journal article" date="2009" name="Rice">
        <title>De Novo Next Generation Sequencing of Plant Genomes.</title>
        <authorList>
            <person name="Rounsley S."/>
            <person name="Marri P.R."/>
            <person name="Yu Y."/>
            <person name="He R."/>
            <person name="Sisneros N."/>
            <person name="Goicoechea J.L."/>
            <person name="Lee S.J."/>
            <person name="Angelova A."/>
            <person name="Kudrna D."/>
            <person name="Luo M."/>
            <person name="Affourtit J."/>
            <person name="Desany B."/>
            <person name="Knight J."/>
            <person name="Niazi F."/>
            <person name="Egholm M."/>
            <person name="Wing R.A."/>
        </authorList>
    </citation>
    <scope>NUCLEOTIDE SEQUENCE [LARGE SCALE GENOMIC DNA]</scope>
    <source>
        <strain evidence="4">cv. IRGC 105608</strain>
    </source>
</reference>
<dbReference type="PANTHER" id="PTHR21596">
    <property type="entry name" value="RIBONUCLEASE P SUBUNIT P38"/>
    <property type="match status" value="1"/>
</dbReference>
<dbReference type="InterPro" id="IPR045177">
    <property type="entry name" value="FDM1-5/IDN2"/>
</dbReference>
<dbReference type="PANTHER" id="PTHR21596:SF49">
    <property type="entry name" value="FACTOR OF DNA METHYLATION 1-5_IDN2 DOMAIN-CONTAINING PROTEIN"/>
    <property type="match status" value="1"/>
</dbReference>
<feature type="coiled-coil region" evidence="1">
    <location>
        <begin position="209"/>
        <end position="249"/>
    </location>
</feature>
<dbReference type="Proteomes" id="UP000026960">
    <property type="component" value="Chromosome 1"/>
</dbReference>
<dbReference type="Pfam" id="PF03469">
    <property type="entry name" value="XH"/>
    <property type="match status" value="1"/>
</dbReference>
<name>A0A0D3EJJ9_9ORYZ</name>
<evidence type="ECO:0000259" key="2">
    <source>
        <dbReference type="Pfam" id="PF03468"/>
    </source>
</evidence>
<dbReference type="InterPro" id="IPR005380">
    <property type="entry name" value="XS_domain"/>
</dbReference>
<dbReference type="PaxDb" id="65489-OBART01G03060.1"/>
<dbReference type="EnsemblPlants" id="OBART01G03060.1">
    <property type="protein sequence ID" value="OBART01G03060.1"/>
    <property type="gene ID" value="OBART01G03060"/>
</dbReference>
<dbReference type="Gramene" id="OBART01G03060.1">
    <property type="protein sequence ID" value="OBART01G03060.1"/>
    <property type="gene ID" value="OBART01G03060"/>
</dbReference>
<accession>A0A0D3EJJ9</accession>
<sequence length="458" mass="50707">MSSDVTMADAEAETHNAGGGELLVWPWTGILATTTDDDDATADAASTLAFHAHQHFAGVPTTALQEATAGDGHHHHFLVLHFGKSWAGLRDAMSLPGRFPGAGRRDGVDGEGATAGAVYGWLAGEDATSGAVYGWPAGEDDLHDGDGVVGRFLRDAGGAARSAEDVERDEGRVAAKLAVIAGEHERRAVFLERKCEEMAGAAQNAEAGNTSLHDELKDMEAIYAKLNQLEKQLEQRQSLESIIRQMNMNLQAGGSLRKEDHEHIYSIMMCLRTIVDEEKEMLVDSCAEIMKRLRTNSDELEEYRQELIKGVENMTITASTIIGIKRMGELDERPFHLACKRKHREDDPRGKAAMLISYWQEELKNPSWHPFNIIQVDGEDKGVVDEDDRKLRQLCKDYGDSVCNAVKAAMAELNEYNPRGRHTMNELWNFREGRKATTKEVVKYISDQLKTNSSQSDN</sequence>
<dbReference type="eggNOG" id="ENOG502QVHG">
    <property type="taxonomic scope" value="Eukaryota"/>
</dbReference>
<keyword evidence="5" id="KW-1185">Reference proteome</keyword>
<feature type="domain" description="Factor of DNA methylation 1-5/IDN2" evidence="3">
    <location>
        <begin position="325"/>
        <end position="453"/>
    </location>
</feature>
<keyword evidence="1" id="KW-0175">Coiled coil</keyword>